<reference evidence="1" key="1">
    <citation type="submission" date="2021-01" db="EMBL/GenBank/DDBJ databases">
        <authorList>
            <person name="Sun Q."/>
        </authorList>
    </citation>
    <scope>NUCLEOTIDE SEQUENCE</scope>
    <source>
        <strain evidence="1">YIM B02566</strain>
    </source>
</reference>
<keyword evidence="1" id="KW-0547">Nucleotide-binding</keyword>
<gene>
    <name evidence="1" type="ORF">JHL16_27820</name>
</gene>
<keyword evidence="1" id="KW-0067">ATP-binding</keyword>
<proteinExistence type="predicted"/>
<sequence>MSVAAPGQEGIRIEAVSHRYGDVAILDGIRIESRPGQFIALIGPSGCGKTTLLDIMCGIRKHQSGNVLVGGRPPVEGRADTARMFARDALLPWRTASANIDFALKARRRPGNHDAITAQLLEDVGLTGFADNYPSQLSQGMRQRVALARTFSLESDFLFLDEPFGALDAQTKLVLQEKLLSLWERTRSTVVLVTHDLGEAIALADRVVVMTARPGRILADVPIDLPRPRSVSALQKTRAYHDLYAQLWDSLEQATASARLHPGGNA</sequence>
<dbReference type="Proteomes" id="UP000616151">
    <property type="component" value="Unassembled WGS sequence"/>
</dbReference>
<organism evidence="1 2">
    <name type="scientific">Taklimakanibacter albus</name>
    <dbReference type="NCBI Taxonomy" id="2800327"/>
    <lineage>
        <taxon>Bacteria</taxon>
        <taxon>Pseudomonadati</taxon>
        <taxon>Pseudomonadota</taxon>
        <taxon>Alphaproteobacteria</taxon>
        <taxon>Hyphomicrobiales</taxon>
        <taxon>Aestuariivirgaceae</taxon>
        <taxon>Taklimakanibacter</taxon>
    </lineage>
</organism>
<dbReference type="EMBL" id="JAENHL010000008">
    <property type="protein sequence ID" value="MBK1870202.1"/>
    <property type="molecule type" value="Genomic_DNA"/>
</dbReference>
<evidence type="ECO:0000313" key="1">
    <source>
        <dbReference type="EMBL" id="MBK1870202.1"/>
    </source>
</evidence>
<name>A0ACC5RC31_9HYPH</name>
<accession>A0ACC5RC31</accession>
<protein>
    <submittedName>
        <fullName evidence="1">ABC transporter ATP-binding protein</fullName>
    </submittedName>
</protein>
<comment type="caution">
    <text evidence="1">The sequence shown here is derived from an EMBL/GenBank/DDBJ whole genome shotgun (WGS) entry which is preliminary data.</text>
</comment>
<keyword evidence="2" id="KW-1185">Reference proteome</keyword>
<evidence type="ECO:0000313" key="2">
    <source>
        <dbReference type="Proteomes" id="UP000616151"/>
    </source>
</evidence>